<keyword evidence="3" id="KW-1185">Reference proteome</keyword>
<feature type="chain" id="PRO_5034322789" description="Ig-like domain-containing protein" evidence="1">
    <location>
        <begin position="25"/>
        <end position="74"/>
    </location>
</feature>
<sequence length="74" mass="7843">MTSSMRLTVLFSTLILTLTTFVLAAPEPQTYTYAPFSGAIYLVAPNGQTVSTESADVCPSYASVSCSTIGQPSW</sequence>
<dbReference type="OrthoDB" id="2426396at2759"/>
<dbReference type="AlphaFoldDB" id="A0A8E2JSL0"/>
<accession>A0A8E2JSL0</accession>
<dbReference type="EMBL" id="KV749752">
    <property type="protein sequence ID" value="OCL07938.1"/>
    <property type="molecule type" value="Genomic_DNA"/>
</dbReference>
<protein>
    <recommendedName>
        <fullName evidence="4">Ig-like domain-containing protein</fullName>
    </recommendedName>
</protein>
<name>A0A8E2JSL0_9PEZI</name>
<gene>
    <name evidence="2" type="ORF">AOQ84DRAFT_222418</name>
</gene>
<proteinExistence type="predicted"/>
<organism evidence="2 3">
    <name type="scientific">Glonium stellatum</name>
    <dbReference type="NCBI Taxonomy" id="574774"/>
    <lineage>
        <taxon>Eukaryota</taxon>
        <taxon>Fungi</taxon>
        <taxon>Dikarya</taxon>
        <taxon>Ascomycota</taxon>
        <taxon>Pezizomycotina</taxon>
        <taxon>Dothideomycetes</taxon>
        <taxon>Pleosporomycetidae</taxon>
        <taxon>Gloniales</taxon>
        <taxon>Gloniaceae</taxon>
        <taxon>Glonium</taxon>
    </lineage>
</organism>
<reference evidence="2 3" key="1">
    <citation type="journal article" date="2016" name="Nat. Commun.">
        <title>Ectomycorrhizal ecology is imprinted in the genome of the dominant symbiotic fungus Cenococcum geophilum.</title>
        <authorList>
            <consortium name="DOE Joint Genome Institute"/>
            <person name="Peter M."/>
            <person name="Kohler A."/>
            <person name="Ohm R.A."/>
            <person name="Kuo A."/>
            <person name="Krutzmann J."/>
            <person name="Morin E."/>
            <person name="Arend M."/>
            <person name="Barry K.W."/>
            <person name="Binder M."/>
            <person name="Choi C."/>
            <person name="Clum A."/>
            <person name="Copeland A."/>
            <person name="Grisel N."/>
            <person name="Haridas S."/>
            <person name="Kipfer T."/>
            <person name="LaButti K."/>
            <person name="Lindquist E."/>
            <person name="Lipzen A."/>
            <person name="Maire R."/>
            <person name="Meier B."/>
            <person name="Mihaltcheva S."/>
            <person name="Molinier V."/>
            <person name="Murat C."/>
            <person name="Poggeler S."/>
            <person name="Quandt C.A."/>
            <person name="Sperisen C."/>
            <person name="Tritt A."/>
            <person name="Tisserant E."/>
            <person name="Crous P.W."/>
            <person name="Henrissat B."/>
            <person name="Nehls U."/>
            <person name="Egli S."/>
            <person name="Spatafora J.W."/>
            <person name="Grigoriev I.V."/>
            <person name="Martin F.M."/>
        </authorList>
    </citation>
    <scope>NUCLEOTIDE SEQUENCE [LARGE SCALE GENOMIC DNA]</scope>
    <source>
        <strain evidence="2 3">CBS 207.34</strain>
    </source>
</reference>
<evidence type="ECO:0000313" key="2">
    <source>
        <dbReference type="EMBL" id="OCL07938.1"/>
    </source>
</evidence>
<feature type="signal peptide" evidence="1">
    <location>
        <begin position="1"/>
        <end position="24"/>
    </location>
</feature>
<keyword evidence="1" id="KW-0732">Signal</keyword>
<evidence type="ECO:0000313" key="3">
    <source>
        <dbReference type="Proteomes" id="UP000250140"/>
    </source>
</evidence>
<dbReference type="Proteomes" id="UP000250140">
    <property type="component" value="Unassembled WGS sequence"/>
</dbReference>
<evidence type="ECO:0008006" key="4">
    <source>
        <dbReference type="Google" id="ProtNLM"/>
    </source>
</evidence>
<evidence type="ECO:0000256" key="1">
    <source>
        <dbReference type="SAM" id="SignalP"/>
    </source>
</evidence>